<organism evidence="11 12">
    <name type="scientific">Tolypocladium capitatum</name>
    <dbReference type="NCBI Taxonomy" id="45235"/>
    <lineage>
        <taxon>Eukaryota</taxon>
        <taxon>Fungi</taxon>
        <taxon>Dikarya</taxon>
        <taxon>Ascomycota</taxon>
        <taxon>Pezizomycotina</taxon>
        <taxon>Sordariomycetes</taxon>
        <taxon>Hypocreomycetidae</taxon>
        <taxon>Hypocreales</taxon>
        <taxon>Ophiocordycipitaceae</taxon>
        <taxon>Tolypocladium</taxon>
    </lineage>
</organism>
<dbReference type="InterPro" id="IPR044066">
    <property type="entry name" value="TRIAD_supradom"/>
</dbReference>
<dbReference type="PANTHER" id="PTHR22770:SF42">
    <property type="entry name" value="FINGER PROTEIN (ZIN), PUTATIVE (AFU_ORTHOLOGUE AFUA_4G03910)-RELATED"/>
    <property type="match status" value="1"/>
</dbReference>
<comment type="caution">
    <text evidence="11">The sequence shown here is derived from an EMBL/GenBank/DDBJ whole genome shotgun (WGS) entry which is preliminary data.</text>
</comment>
<proteinExistence type="predicted"/>
<reference evidence="11 12" key="1">
    <citation type="submission" date="2017-08" db="EMBL/GenBank/DDBJ databases">
        <title>Harnessing the power of phylogenomics to disentangle the directionality and signatures of interkingdom host jumping in the parasitic fungal genus Tolypocladium.</title>
        <authorList>
            <person name="Quandt C.A."/>
            <person name="Patterson W."/>
            <person name="Spatafora J.W."/>
        </authorList>
    </citation>
    <scope>NUCLEOTIDE SEQUENCE [LARGE SCALE GENOMIC DNA]</scope>
    <source>
        <strain evidence="11 12">CBS 113982</strain>
    </source>
</reference>
<evidence type="ECO:0000256" key="2">
    <source>
        <dbReference type="ARBA" id="ARBA00022679"/>
    </source>
</evidence>
<keyword evidence="6" id="KW-0833">Ubl conjugation pathway</keyword>
<dbReference type="GO" id="GO:0016740">
    <property type="term" value="F:transferase activity"/>
    <property type="evidence" value="ECO:0007669"/>
    <property type="project" value="UniProtKB-KW"/>
</dbReference>
<dbReference type="OrthoDB" id="10009520at2759"/>
<dbReference type="PROSITE" id="PS51873">
    <property type="entry name" value="TRIAD"/>
    <property type="match status" value="1"/>
</dbReference>
<feature type="domain" description="RING-type" evidence="10">
    <location>
        <begin position="260"/>
        <end position="553"/>
    </location>
</feature>
<dbReference type="Pfam" id="PF26191">
    <property type="entry name" value="RING-HC_RBR_RNF216"/>
    <property type="match status" value="1"/>
</dbReference>
<evidence type="ECO:0000256" key="3">
    <source>
        <dbReference type="ARBA" id="ARBA00022723"/>
    </source>
</evidence>
<feature type="region of interest" description="Disordered" evidence="8">
    <location>
        <begin position="1"/>
        <end position="23"/>
    </location>
</feature>
<dbReference type="AlphaFoldDB" id="A0A2K3QMF6"/>
<dbReference type="InterPro" id="IPR051628">
    <property type="entry name" value="LUBAC_E3_Ligases"/>
</dbReference>
<keyword evidence="5" id="KW-0863">Zinc-finger</keyword>
<keyword evidence="3" id="KW-0479">Metal-binding</keyword>
<dbReference type="Gene3D" id="1.20.120.1750">
    <property type="match status" value="1"/>
</dbReference>
<evidence type="ECO:0000259" key="10">
    <source>
        <dbReference type="PROSITE" id="PS51873"/>
    </source>
</evidence>
<accession>A0A2K3QMF6</accession>
<evidence type="ECO:0000256" key="7">
    <source>
        <dbReference type="ARBA" id="ARBA00022833"/>
    </source>
</evidence>
<feature type="transmembrane region" description="Helical" evidence="9">
    <location>
        <begin position="397"/>
        <end position="427"/>
    </location>
</feature>
<evidence type="ECO:0000256" key="5">
    <source>
        <dbReference type="ARBA" id="ARBA00022771"/>
    </source>
</evidence>
<sequence>MVFSGLLPSTDRPSSSRSRTSIESADLQPEFIYDEAQLPCVPPERPNLRDLNNSLEALAAVFPDIQIEVFRELLANFDGESRLALVADALLKNRVAWVKGRWRTADQLGDAAGGVPSGDVFRSQEYVKAVRSLAWLEFKGLSRSTINAVLAESNHSYLDARRTLVTLSSKSWRFTISQLFLRRKAVATGEAEHHPLVVWRSTGQGSIVPTVRTTGNAQLDRELYDALIRPLKEVDREEREAKDHGLAVELNNKEAEQAGATLECCCCFVTSAFEEFTSCNRHGHMICFRCVQHSIKEALFGQGWISSINTDTGTLKCLAVDGDACPGYIASDHIHRALMEEKSGADMLHRLDQRLAEHSLIASKLPLIHCPFCNYAEIDDIYTPSHETRPRIKADSIYNLILLIFCTAMLILTLPIALASSLVCILLSTNQTLWEYLGTEWQKAINRHFRRRRGLRFSCQNPRCARASCLSCHKSWTDIHVCNESSLLALRTQVEQAMSMAIKRVCPRCNTSFVKNAGCNKLTCPCGYKMCYVCRADLGDEGYRHFCDHFRPDGDPRPCRECERCNLWESEDIEQVLTEAREEAERRWKEMEKRDLSGAEKAYLETGVAARNANAGVQRVFAAGNAATFPDLLDLVVDVLFV</sequence>
<dbReference type="STRING" id="45235.A0A2K3QMF6"/>
<feature type="compositionally biased region" description="Low complexity" evidence="8">
    <location>
        <begin position="8"/>
        <end position="21"/>
    </location>
</feature>
<evidence type="ECO:0000313" key="12">
    <source>
        <dbReference type="Proteomes" id="UP000236621"/>
    </source>
</evidence>
<keyword evidence="4" id="KW-0677">Repeat</keyword>
<dbReference type="Pfam" id="PF26112">
    <property type="entry name" value="UBA_RNF216"/>
    <property type="match status" value="1"/>
</dbReference>
<dbReference type="PANTHER" id="PTHR22770">
    <property type="entry name" value="UBIQUITIN CONJUGATING ENZYME 7 INTERACTING PROTEIN-RELATED"/>
    <property type="match status" value="1"/>
</dbReference>
<dbReference type="InterPro" id="IPR058758">
    <property type="entry name" value="UBA_RNF216"/>
</dbReference>
<comment type="pathway">
    <text evidence="1">Protein modification; protein ubiquitination.</text>
</comment>
<keyword evidence="9" id="KW-1133">Transmembrane helix</keyword>
<keyword evidence="2" id="KW-0808">Transferase</keyword>
<keyword evidence="12" id="KW-1185">Reference proteome</keyword>
<evidence type="ECO:0000256" key="6">
    <source>
        <dbReference type="ARBA" id="ARBA00022786"/>
    </source>
</evidence>
<evidence type="ECO:0000256" key="1">
    <source>
        <dbReference type="ARBA" id="ARBA00004906"/>
    </source>
</evidence>
<dbReference type="SUPFAM" id="SSF57850">
    <property type="entry name" value="RING/U-box"/>
    <property type="match status" value="1"/>
</dbReference>
<evidence type="ECO:0000313" key="11">
    <source>
        <dbReference type="EMBL" id="PNY28713.1"/>
    </source>
</evidence>
<dbReference type="Pfam" id="PF26200">
    <property type="entry name" value="Rcat_RNF216"/>
    <property type="match status" value="1"/>
</dbReference>
<dbReference type="CDD" id="cd20353">
    <property type="entry name" value="Rcat_RBR_RNF216"/>
    <property type="match status" value="1"/>
</dbReference>
<keyword evidence="9" id="KW-0812">Transmembrane</keyword>
<dbReference type="GO" id="GO:0008270">
    <property type="term" value="F:zinc ion binding"/>
    <property type="evidence" value="ECO:0007669"/>
    <property type="project" value="UniProtKB-KW"/>
</dbReference>
<dbReference type="EMBL" id="NRSZ01000221">
    <property type="protein sequence ID" value="PNY28713.1"/>
    <property type="molecule type" value="Genomic_DNA"/>
</dbReference>
<dbReference type="InterPro" id="IPR047544">
    <property type="entry name" value="RING-HC_RBR_RNF216"/>
</dbReference>
<dbReference type="Proteomes" id="UP000236621">
    <property type="component" value="Unassembled WGS sequence"/>
</dbReference>
<dbReference type="CDD" id="cd16630">
    <property type="entry name" value="RING-HC_RBR_RNF216"/>
    <property type="match status" value="1"/>
</dbReference>
<evidence type="ECO:0000256" key="9">
    <source>
        <dbReference type="SAM" id="Phobius"/>
    </source>
</evidence>
<keyword evidence="7" id="KW-0862">Zinc</keyword>
<evidence type="ECO:0000256" key="4">
    <source>
        <dbReference type="ARBA" id="ARBA00022737"/>
    </source>
</evidence>
<protein>
    <submittedName>
        <fullName evidence="11">E3 ubiquitin-protein ligase</fullName>
    </submittedName>
</protein>
<name>A0A2K3QMF6_9HYPO</name>
<dbReference type="InterPro" id="IPR047546">
    <property type="entry name" value="Rcat_RBR_RNF216"/>
</dbReference>
<gene>
    <name evidence="11" type="ORF">TCAP_01359</name>
</gene>
<evidence type="ECO:0000256" key="8">
    <source>
        <dbReference type="SAM" id="MobiDB-lite"/>
    </source>
</evidence>
<keyword evidence="9" id="KW-0472">Membrane</keyword>